<sequence>MYSTPFMPNFIDIKSITPRLGVGLALFLLLLCHYATAQQEPKEVTKQLAQVNQLISDLQFRKAVEQGKQLLKRQPKNPDVYLAVGLGYYNMYSRPDSAVFFLKKGMDLLNDDELMDETGINLQLSLAKSFQWMLKPERALEIYRKMLLRLTPEASELLNEINREMQTCENARMLIANPINFKITNLGDAVNSPYDDHSPLMTLKGDAILFTSRRPGDGRSLQFDEQYPEKIWLTSAKDTSWQNAKTLQTFFKKNEHESAVSLSPDGKNLFLFRNDPDGKNLYVSSLINGQWATPKRLAYNINSYENETHCSLSADGSTLFFTSDIEGGHGGLDIYYAKKDINGNWGNPRNLGPVVNTPYNEETPMIYLDGKTLYFASEGHNSMGQYDIFYSQMNPDSTWNTPVNMGFPINTPGDDLFFVPTIDRKKAYYATKKFSDNRGGLDIYLIEFEEDFAGKLSVIEGKVNQGETTRVVRLLVTRTDDMKLVGDYRPDPVTGEYTLFLETGYRYQIKEVRQRIEEEVVGEISIPETMAYKPGQQTLSMVKDVPMEPPLLTAQGQLTPSQEKATDKESVLTPSVTTSTTTSTKKVEITESRPIIQPQKPMPVSTADAHGYTIQLLALRKQPLQDYSIFDGLDKQQITEHSCTDGFNRYTFGIFTHKIDALHQRKLIQSKGQFNDAFVRPISEINDMRVKSK</sequence>
<accession>A0A2W7N4I4</accession>
<name>A0A2W7N4I4_9BACT</name>
<dbReference type="Pfam" id="PF07676">
    <property type="entry name" value="PD40"/>
    <property type="match status" value="3"/>
</dbReference>
<dbReference type="InterPro" id="IPR011659">
    <property type="entry name" value="WD40"/>
</dbReference>
<dbReference type="OrthoDB" id="1488841at2"/>
<dbReference type="InterPro" id="IPR011042">
    <property type="entry name" value="6-blade_b-propeller_TolB-like"/>
</dbReference>
<dbReference type="AlphaFoldDB" id="A0A2W7N4I4"/>
<reference evidence="2 3" key="1">
    <citation type="submission" date="2018-06" db="EMBL/GenBank/DDBJ databases">
        <title>Genomic Encyclopedia of Archaeal and Bacterial Type Strains, Phase II (KMG-II): from individual species to whole genera.</title>
        <authorList>
            <person name="Goeker M."/>
        </authorList>
    </citation>
    <scope>NUCLEOTIDE SEQUENCE [LARGE SCALE GENOMIC DNA]</scope>
    <source>
        <strain evidence="2 3">DSM 6779</strain>
    </source>
</reference>
<dbReference type="InterPro" id="IPR011990">
    <property type="entry name" value="TPR-like_helical_dom_sf"/>
</dbReference>
<dbReference type="EMBL" id="QKZK01000018">
    <property type="protein sequence ID" value="PZX14978.1"/>
    <property type="molecule type" value="Genomic_DNA"/>
</dbReference>
<organism evidence="2 3">
    <name type="scientific">Breznakibacter xylanolyticus</name>
    <dbReference type="NCBI Taxonomy" id="990"/>
    <lineage>
        <taxon>Bacteria</taxon>
        <taxon>Pseudomonadati</taxon>
        <taxon>Bacteroidota</taxon>
        <taxon>Bacteroidia</taxon>
        <taxon>Marinilabiliales</taxon>
        <taxon>Marinilabiliaceae</taxon>
        <taxon>Breznakibacter</taxon>
    </lineage>
</organism>
<comment type="caution">
    <text evidence="2">The sequence shown here is derived from an EMBL/GenBank/DDBJ whole genome shotgun (WGS) entry which is preliminary data.</text>
</comment>
<feature type="compositionally biased region" description="Low complexity" evidence="1">
    <location>
        <begin position="571"/>
        <end position="584"/>
    </location>
</feature>
<proteinExistence type="predicted"/>
<dbReference type="Proteomes" id="UP000249239">
    <property type="component" value="Unassembled WGS sequence"/>
</dbReference>
<gene>
    <name evidence="2" type="ORF">LX69_02308</name>
</gene>
<protein>
    <submittedName>
        <fullName evidence="2">WD40 repeat protein</fullName>
    </submittedName>
</protein>
<evidence type="ECO:0000313" key="3">
    <source>
        <dbReference type="Proteomes" id="UP000249239"/>
    </source>
</evidence>
<dbReference type="Gene3D" id="1.25.40.10">
    <property type="entry name" value="Tetratricopeptide repeat domain"/>
    <property type="match status" value="1"/>
</dbReference>
<dbReference type="SUPFAM" id="SSF82171">
    <property type="entry name" value="DPP6 N-terminal domain-like"/>
    <property type="match status" value="1"/>
</dbReference>
<evidence type="ECO:0000313" key="2">
    <source>
        <dbReference type="EMBL" id="PZX14978.1"/>
    </source>
</evidence>
<keyword evidence="3" id="KW-1185">Reference proteome</keyword>
<dbReference type="SUPFAM" id="SSF48452">
    <property type="entry name" value="TPR-like"/>
    <property type="match status" value="1"/>
</dbReference>
<feature type="region of interest" description="Disordered" evidence="1">
    <location>
        <begin position="555"/>
        <end position="585"/>
    </location>
</feature>
<evidence type="ECO:0000256" key="1">
    <source>
        <dbReference type="SAM" id="MobiDB-lite"/>
    </source>
</evidence>
<dbReference type="Gene3D" id="2.120.10.30">
    <property type="entry name" value="TolB, C-terminal domain"/>
    <property type="match status" value="1"/>
</dbReference>